<dbReference type="HOGENOM" id="CLU_010194_1_0_1"/>
<dbReference type="PRINTS" id="PR00081">
    <property type="entry name" value="GDHRDH"/>
</dbReference>
<dbReference type="PANTHER" id="PTHR42760">
    <property type="entry name" value="SHORT-CHAIN DEHYDROGENASES/REDUCTASES FAMILY MEMBER"/>
    <property type="match status" value="1"/>
</dbReference>
<dbReference type="GO" id="GO:0006633">
    <property type="term" value="P:fatty acid biosynthetic process"/>
    <property type="evidence" value="ECO:0007669"/>
    <property type="project" value="TreeGrafter"/>
</dbReference>
<dbReference type="SUPFAM" id="SSF51735">
    <property type="entry name" value="NAD(P)-binding Rossmann-fold domains"/>
    <property type="match status" value="1"/>
</dbReference>
<dbReference type="GO" id="GO:0048038">
    <property type="term" value="F:quinone binding"/>
    <property type="evidence" value="ECO:0007669"/>
    <property type="project" value="TreeGrafter"/>
</dbReference>
<comment type="similarity">
    <text evidence="1">Belongs to the short-chain dehydrogenases/reductases (SDR) family.</text>
</comment>
<dbReference type="PANTHER" id="PTHR42760:SF45">
    <property type="entry name" value="SHORT CHAIN DEHYDROGENASE_REDUCTASE FAMILY PROTEIN, PUTATIVE (AFU_ORTHOLOGUE AFUA_3G09150)-RELATED"/>
    <property type="match status" value="1"/>
</dbReference>
<sequence>MATLPGSADGKHMYQTGDVRSTGSVDAWIETTEQKLRRLDGAVNMAGVITKTAHVDQVEGQGLGVRNERQCDEGVQVLASRADSGRHQVSAASPFGQVGAPGNVAYCASKAAVIAATRTASKENQEIRVNCIAPGPVNTPLSASKNLEDVKHSLQITAQKRRAETGEVASVIAFLLSDEASFVTGAVYNVDGGWVC</sequence>
<proteinExistence type="inferred from homology"/>
<dbReference type="AlphaFoldDB" id="W2S9R2"/>
<dbReference type="OrthoDB" id="1669814at2759"/>
<dbReference type="GO" id="GO:0016616">
    <property type="term" value="F:oxidoreductase activity, acting on the CH-OH group of donors, NAD or NADP as acceptor"/>
    <property type="evidence" value="ECO:0007669"/>
    <property type="project" value="TreeGrafter"/>
</dbReference>
<gene>
    <name evidence="2" type="ORF">HMPREF1541_10334</name>
</gene>
<accession>W2S9R2</accession>
<dbReference type="EMBL" id="KB822714">
    <property type="protein sequence ID" value="ETN44664.1"/>
    <property type="molecule type" value="Genomic_DNA"/>
</dbReference>
<reference evidence="2 3" key="1">
    <citation type="submission" date="2013-03" db="EMBL/GenBank/DDBJ databases">
        <title>The Genome Sequence of Phialophora europaea CBS 101466.</title>
        <authorList>
            <consortium name="The Broad Institute Genomics Platform"/>
            <person name="Cuomo C."/>
            <person name="de Hoog S."/>
            <person name="Gorbushina A."/>
            <person name="Walker B."/>
            <person name="Young S.K."/>
            <person name="Zeng Q."/>
            <person name="Gargeya S."/>
            <person name="Fitzgerald M."/>
            <person name="Haas B."/>
            <person name="Abouelleil A."/>
            <person name="Allen A.W."/>
            <person name="Alvarado L."/>
            <person name="Arachchi H.M."/>
            <person name="Berlin A.M."/>
            <person name="Chapman S.B."/>
            <person name="Gainer-Dewar J."/>
            <person name="Goldberg J."/>
            <person name="Griggs A."/>
            <person name="Gujja S."/>
            <person name="Hansen M."/>
            <person name="Howarth C."/>
            <person name="Imamovic A."/>
            <person name="Ireland A."/>
            <person name="Larimer J."/>
            <person name="McCowan C."/>
            <person name="Murphy C."/>
            <person name="Pearson M."/>
            <person name="Poon T.W."/>
            <person name="Priest M."/>
            <person name="Roberts A."/>
            <person name="Saif S."/>
            <person name="Shea T."/>
            <person name="Sisk P."/>
            <person name="Sykes S."/>
            <person name="Wortman J."/>
            <person name="Nusbaum C."/>
            <person name="Birren B."/>
        </authorList>
    </citation>
    <scope>NUCLEOTIDE SEQUENCE [LARGE SCALE GENOMIC DNA]</scope>
    <source>
        <strain evidence="2 3">CBS 101466</strain>
    </source>
</reference>
<dbReference type="InterPro" id="IPR036291">
    <property type="entry name" value="NAD(P)-bd_dom_sf"/>
</dbReference>
<dbReference type="RefSeq" id="XP_008713227.1">
    <property type="nucleotide sequence ID" value="XM_008715005.1"/>
</dbReference>
<dbReference type="GeneID" id="19977673"/>
<dbReference type="Proteomes" id="UP000030752">
    <property type="component" value="Unassembled WGS sequence"/>
</dbReference>
<dbReference type="STRING" id="1220924.W2S9R2"/>
<dbReference type="InParanoid" id="W2S9R2"/>
<dbReference type="InterPro" id="IPR002347">
    <property type="entry name" value="SDR_fam"/>
</dbReference>
<keyword evidence="3" id="KW-1185">Reference proteome</keyword>
<organism evidence="2 3">
    <name type="scientific">Cyphellophora europaea (strain CBS 101466)</name>
    <name type="common">Phialophora europaea</name>
    <dbReference type="NCBI Taxonomy" id="1220924"/>
    <lineage>
        <taxon>Eukaryota</taxon>
        <taxon>Fungi</taxon>
        <taxon>Dikarya</taxon>
        <taxon>Ascomycota</taxon>
        <taxon>Pezizomycotina</taxon>
        <taxon>Eurotiomycetes</taxon>
        <taxon>Chaetothyriomycetidae</taxon>
        <taxon>Chaetothyriales</taxon>
        <taxon>Cyphellophoraceae</taxon>
        <taxon>Cyphellophora</taxon>
    </lineage>
</organism>
<evidence type="ECO:0000313" key="2">
    <source>
        <dbReference type="EMBL" id="ETN44664.1"/>
    </source>
</evidence>
<name>W2S9R2_CYPE1</name>
<evidence type="ECO:0000313" key="3">
    <source>
        <dbReference type="Proteomes" id="UP000030752"/>
    </source>
</evidence>
<dbReference type="CDD" id="cd05233">
    <property type="entry name" value="SDR_c"/>
    <property type="match status" value="1"/>
</dbReference>
<dbReference type="Pfam" id="PF13561">
    <property type="entry name" value="adh_short_C2"/>
    <property type="match status" value="1"/>
</dbReference>
<dbReference type="eggNOG" id="KOG1200">
    <property type="taxonomic scope" value="Eukaryota"/>
</dbReference>
<dbReference type="VEuPathDB" id="FungiDB:HMPREF1541_10334"/>
<dbReference type="Gene3D" id="3.40.50.720">
    <property type="entry name" value="NAD(P)-binding Rossmann-like Domain"/>
    <property type="match status" value="1"/>
</dbReference>
<evidence type="ECO:0000256" key="1">
    <source>
        <dbReference type="ARBA" id="ARBA00006484"/>
    </source>
</evidence>
<protein>
    <submittedName>
        <fullName evidence="2">Uncharacterized protein</fullName>
    </submittedName>
</protein>